<dbReference type="EMBL" id="GGEC01056391">
    <property type="protein sequence ID" value="MBX36875.1"/>
    <property type="molecule type" value="Transcribed_RNA"/>
</dbReference>
<accession>A0A2P2N336</accession>
<reference evidence="1" key="1">
    <citation type="submission" date="2018-02" db="EMBL/GenBank/DDBJ databases">
        <title>Rhizophora mucronata_Transcriptome.</title>
        <authorList>
            <person name="Meera S.P."/>
            <person name="Sreeshan A."/>
            <person name="Augustine A."/>
        </authorList>
    </citation>
    <scope>NUCLEOTIDE SEQUENCE</scope>
    <source>
        <tissue evidence="1">Leaf</tissue>
    </source>
</reference>
<evidence type="ECO:0000313" key="1">
    <source>
        <dbReference type="EMBL" id="MBX36875.1"/>
    </source>
</evidence>
<sequence>MHMDGKESTSSLAIFFCKGRTLCYASSDLFNMLEKVLVAIF</sequence>
<protein>
    <submittedName>
        <fullName evidence="1">Uncharacterized protein</fullName>
    </submittedName>
</protein>
<organism evidence="1">
    <name type="scientific">Rhizophora mucronata</name>
    <name type="common">Asiatic mangrove</name>
    <dbReference type="NCBI Taxonomy" id="61149"/>
    <lineage>
        <taxon>Eukaryota</taxon>
        <taxon>Viridiplantae</taxon>
        <taxon>Streptophyta</taxon>
        <taxon>Embryophyta</taxon>
        <taxon>Tracheophyta</taxon>
        <taxon>Spermatophyta</taxon>
        <taxon>Magnoliopsida</taxon>
        <taxon>eudicotyledons</taxon>
        <taxon>Gunneridae</taxon>
        <taxon>Pentapetalae</taxon>
        <taxon>rosids</taxon>
        <taxon>fabids</taxon>
        <taxon>Malpighiales</taxon>
        <taxon>Rhizophoraceae</taxon>
        <taxon>Rhizophora</taxon>
    </lineage>
</organism>
<proteinExistence type="predicted"/>
<name>A0A2P2N336_RHIMU</name>
<dbReference type="AlphaFoldDB" id="A0A2P2N336"/>